<dbReference type="InterPro" id="IPR029021">
    <property type="entry name" value="Prot-tyrosine_phosphatase-like"/>
</dbReference>
<evidence type="ECO:0000313" key="3">
    <source>
        <dbReference type="EMBL" id="QHJ01119.1"/>
    </source>
</evidence>
<evidence type="ECO:0000259" key="2">
    <source>
        <dbReference type="PROSITE" id="PS50056"/>
    </source>
</evidence>
<dbReference type="PROSITE" id="PS50055">
    <property type="entry name" value="TYR_PHOSPHATASE_PTP"/>
    <property type="match status" value="1"/>
</dbReference>
<sequence length="278" mass="31498">MPEQATALQGATGFARKMAIRPELQTVHGGDLQELRYRGRVWGTMTRYPETTAEFAALLDKARRGSRHVINLMNAGDMGIRQYQVEKLPERQWARVGHLKVCKISEPARELGSNGFGRQLIHEPATLLVYDPLDPKAGCTRVQYDGYRNWRDRSTLPDATFAALMRSQRRGRGPDRPIVHCAGGIGRTLTVLVPHAFADYLAEARRRGHMVTHHDADAFITGIVQAARDIRGNFVLPDEHQRKTLYRWCEQALARHQRAFRHDPRRHGPTGRVATSAR</sequence>
<dbReference type="PROSITE" id="PS50056">
    <property type="entry name" value="TYR_PHOSPHATASE_2"/>
    <property type="match status" value="1"/>
</dbReference>
<evidence type="ECO:0000313" key="4">
    <source>
        <dbReference type="Proteomes" id="UP000464787"/>
    </source>
</evidence>
<dbReference type="InterPro" id="IPR000387">
    <property type="entry name" value="Tyr_Pase_dom"/>
</dbReference>
<dbReference type="KEGG" id="xyk:GT347_25910"/>
<dbReference type="InterPro" id="IPR000242">
    <property type="entry name" value="PTP_cat"/>
</dbReference>
<evidence type="ECO:0008006" key="5">
    <source>
        <dbReference type="Google" id="ProtNLM"/>
    </source>
</evidence>
<reference evidence="3 4" key="1">
    <citation type="submission" date="2020-01" db="EMBL/GenBank/DDBJ databases">
        <title>Genome sequencing of strain KACC 21265.</title>
        <authorList>
            <person name="Heo J."/>
            <person name="Kim S.-J."/>
            <person name="Kim J.-S."/>
            <person name="Hong S.-B."/>
            <person name="Kwon S.-W."/>
        </authorList>
    </citation>
    <scope>NUCLEOTIDE SEQUENCE [LARGE SCALE GENOMIC DNA]</scope>
    <source>
        <strain evidence="3 4">KACC 21265</strain>
    </source>
</reference>
<dbReference type="AlphaFoldDB" id="A0A857JEB1"/>
<name>A0A857JEB1_9BURK</name>
<keyword evidence="4" id="KW-1185">Reference proteome</keyword>
<protein>
    <recommendedName>
        <fullName evidence="5">Tyrosine specific protein phosphatases domain-containing protein</fullName>
    </recommendedName>
</protein>
<feature type="domain" description="Tyrosine specific protein phosphatases" evidence="2">
    <location>
        <begin position="159"/>
        <end position="242"/>
    </location>
</feature>
<dbReference type="EMBL" id="CP047650">
    <property type="protein sequence ID" value="QHJ01119.1"/>
    <property type="molecule type" value="Genomic_DNA"/>
</dbReference>
<proteinExistence type="predicted"/>
<gene>
    <name evidence="3" type="ORF">GT347_25910</name>
</gene>
<evidence type="ECO:0000259" key="1">
    <source>
        <dbReference type="PROSITE" id="PS50055"/>
    </source>
</evidence>
<accession>A0A857JEB1</accession>
<feature type="domain" description="Tyrosine-protein phosphatase" evidence="1">
    <location>
        <begin position="49"/>
        <end position="256"/>
    </location>
</feature>
<dbReference type="Gene3D" id="3.90.190.10">
    <property type="entry name" value="Protein tyrosine phosphatase superfamily"/>
    <property type="match status" value="1"/>
</dbReference>
<dbReference type="SUPFAM" id="SSF52799">
    <property type="entry name" value="(Phosphotyrosine protein) phosphatases II"/>
    <property type="match status" value="1"/>
</dbReference>
<organism evidence="3 4">
    <name type="scientific">Xylophilus rhododendri</name>
    <dbReference type="NCBI Taxonomy" id="2697032"/>
    <lineage>
        <taxon>Bacteria</taxon>
        <taxon>Pseudomonadati</taxon>
        <taxon>Pseudomonadota</taxon>
        <taxon>Betaproteobacteria</taxon>
        <taxon>Burkholderiales</taxon>
        <taxon>Xylophilus</taxon>
    </lineage>
</organism>
<dbReference type="GO" id="GO:0004725">
    <property type="term" value="F:protein tyrosine phosphatase activity"/>
    <property type="evidence" value="ECO:0007669"/>
    <property type="project" value="InterPro"/>
</dbReference>
<dbReference type="Proteomes" id="UP000464787">
    <property type="component" value="Chromosome"/>
</dbReference>